<dbReference type="Pfam" id="PF13182">
    <property type="entry name" value="DUF4007"/>
    <property type="match status" value="1"/>
</dbReference>
<protein>
    <submittedName>
        <fullName evidence="2">DUF4007 family protein</fullName>
    </submittedName>
</protein>
<dbReference type="AlphaFoldDB" id="A0A385SMD0"/>
<evidence type="ECO:0000313" key="2">
    <source>
        <dbReference type="EMBL" id="AYB31992.1"/>
    </source>
</evidence>
<keyword evidence="3" id="KW-1185">Reference proteome</keyword>
<dbReference type="KEGG" id="chk:D4L85_16095"/>
<dbReference type="Proteomes" id="UP000266183">
    <property type="component" value="Chromosome"/>
</dbReference>
<name>A0A385SMD0_9BACT</name>
<accession>A0A385SMD0</accession>
<evidence type="ECO:0000259" key="1">
    <source>
        <dbReference type="Pfam" id="PF13182"/>
    </source>
</evidence>
<evidence type="ECO:0000313" key="3">
    <source>
        <dbReference type="Proteomes" id="UP000266183"/>
    </source>
</evidence>
<reference evidence="3" key="1">
    <citation type="submission" date="2018-09" db="EMBL/GenBank/DDBJ databases">
        <title>Chryseolinea sp. KIS68-18 isolated from soil.</title>
        <authorList>
            <person name="Weon H.-Y."/>
            <person name="Kwon S.-W."/>
            <person name="Lee S.A."/>
        </authorList>
    </citation>
    <scope>NUCLEOTIDE SEQUENCE [LARGE SCALE GENOMIC DNA]</scope>
    <source>
        <strain evidence="3">KIS68-18</strain>
    </source>
</reference>
<gene>
    <name evidence="2" type="ORF">D4L85_16095</name>
</gene>
<dbReference type="InterPro" id="IPR025248">
    <property type="entry name" value="DUF4007"/>
</dbReference>
<sequence length="297" mass="34652">MIKHNQKMTFSGHETFQCRHLWLKKGYDFVFQQNSFSSDDAVVTLGVGRNMVNSIRFWMKAFNLLDTQDQLTTFAHKLFSDETGWDPYLEDEASLWLLHYHLVKSGFASTYSIIFNELRREKIEFMKSNYVSFLKRKADAEKTFQINENTVNEDFSVMVKMYMRSDATTKDKEERYLGLLSELDLIKIFSKGKDDFYVIENTEREHIPVEIFLYTLLDNESYGESVSLSSIENDHDSAGAVFAINRAGIVSKIEELLSIQRYNNYITFKDHAGVKELQFKRKPNPNSILTTYYANAN</sequence>
<organism evidence="2 3">
    <name type="scientific">Chryseolinea soli</name>
    <dbReference type="NCBI Taxonomy" id="2321403"/>
    <lineage>
        <taxon>Bacteria</taxon>
        <taxon>Pseudomonadati</taxon>
        <taxon>Bacteroidota</taxon>
        <taxon>Cytophagia</taxon>
        <taxon>Cytophagales</taxon>
        <taxon>Fulvivirgaceae</taxon>
        <taxon>Chryseolinea</taxon>
    </lineage>
</organism>
<dbReference type="EMBL" id="CP032382">
    <property type="protein sequence ID" value="AYB31992.1"/>
    <property type="molecule type" value="Genomic_DNA"/>
</dbReference>
<dbReference type="OrthoDB" id="747541at2"/>
<feature type="domain" description="DUF4007" evidence="1">
    <location>
        <begin position="10"/>
        <end position="293"/>
    </location>
</feature>
<proteinExistence type="predicted"/>